<dbReference type="Gene3D" id="3.50.50.60">
    <property type="entry name" value="FAD/NAD(P)-binding domain"/>
    <property type="match status" value="2"/>
</dbReference>
<accession>A0A516GZN8</accession>
<name>A0A516GZN8_9PROT</name>
<keyword evidence="1" id="KW-0560">Oxidoreductase</keyword>
<keyword evidence="4" id="KW-1185">Reference proteome</keyword>
<evidence type="ECO:0000313" key="3">
    <source>
        <dbReference type="EMBL" id="QDO96996.1"/>
    </source>
</evidence>
<dbReference type="Pfam" id="PF01494">
    <property type="entry name" value="FAD_binding_3"/>
    <property type="match status" value="1"/>
</dbReference>
<dbReference type="PRINTS" id="PR00420">
    <property type="entry name" value="RNGMNOXGNASE"/>
</dbReference>
<dbReference type="PANTHER" id="PTHR43476">
    <property type="entry name" value="3-(3-HYDROXY-PHENYL)PROPIONATE/3-HYDROXYCINNAMIC ACID HYDROXYLASE"/>
    <property type="match status" value="1"/>
</dbReference>
<dbReference type="Proteomes" id="UP000317496">
    <property type="component" value="Chromosome"/>
</dbReference>
<dbReference type="KEGG" id="fer:FNB15_06785"/>
<dbReference type="GO" id="GO:0016491">
    <property type="term" value="F:oxidoreductase activity"/>
    <property type="evidence" value="ECO:0007669"/>
    <property type="project" value="UniProtKB-KW"/>
</dbReference>
<dbReference type="InterPro" id="IPR050631">
    <property type="entry name" value="PheA/TfdB_FAD_monoxygenase"/>
</dbReference>
<proteinExistence type="predicted"/>
<dbReference type="PANTHER" id="PTHR43476:SF5">
    <property type="entry name" value="FAD-DEPENDENT MONOOXYGENASE"/>
    <property type="match status" value="1"/>
</dbReference>
<evidence type="ECO:0000256" key="1">
    <source>
        <dbReference type="ARBA" id="ARBA00023002"/>
    </source>
</evidence>
<gene>
    <name evidence="3" type="ORF">FNB15_06785</name>
</gene>
<sequence length="417" mass="46587">MTESATPTARTTVCISGGGPAGMMLGLLLARAGIHVTVLEKHQDFFRDFRGDTIHTSTLELMRELGLLEDFLRLPHHKVHSIGGSFSGESITFGEFRYLPTPCKFVAFMPQWDFLDFLKRQASRYPEFTLLMQAEAIALLRDRGRVSGLRWRDAGEAEHEIEAHLVVACDGRDSTLRHQSGLPVIDIGAPIDVLWFRMERAEEDPQDLLGRIDTGQALVMIDRGDYWQCAYLIRKDGFDALKQRGLPALRIDLARIAPFAAGRFEAALDSWDRLKLLSVQINRLHRWHAPGLLCIGDAAHAMSPAGGVGINLAIQDAVATANILQDALLQAQTDGTAVNDGLLDQVQKRRDWPTRFIQGFQVRVQDFLTDRVFNATGPVKPPLLLRIINRIPILRGLGPRLVALGPRREHIQTPDRH</sequence>
<evidence type="ECO:0000313" key="4">
    <source>
        <dbReference type="Proteomes" id="UP000317496"/>
    </source>
</evidence>
<dbReference type="GO" id="GO:0071949">
    <property type="term" value="F:FAD binding"/>
    <property type="evidence" value="ECO:0007669"/>
    <property type="project" value="InterPro"/>
</dbReference>
<dbReference type="EMBL" id="CP041636">
    <property type="protein sequence ID" value="QDO96996.1"/>
    <property type="molecule type" value="Genomic_DNA"/>
</dbReference>
<dbReference type="NCBIfam" id="NF004834">
    <property type="entry name" value="PRK06185.1-3"/>
    <property type="match status" value="1"/>
</dbReference>
<dbReference type="OrthoDB" id="9791689at2"/>
<reference evidence="3 4" key="1">
    <citation type="submission" date="2019-07" db="EMBL/GenBank/DDBJ databases">
        <title>Genome sequencing for Ferrovibrio sp. K5.</title>
        <authorList>
            <person name="Park S.-J."/>
        </authorList>
    </citation>
    <scope>NUCLEOTIDE SEQUENCE [LARGE SCALE GENOMIC DNA]</scope>
    <source>
        <strain evidence="3 4">K5</strain>
    </source>
</reference>
<dbReference type="AlphaFoldDB" id="A0A516GZN8"/>
<dbReference type="InterPro" id="IPR002938">
    <property type="entry name" value="FAD-bd"/>
</dbReference>
<evidence type="ECO:0000259" key="2">
    <source>
        <dbReference type="Pfam" id="PF01494"/>
    </source>
</evidence>
<dbReference type="InterPro" id="IPR036188">
    <property type="entry name" value="FAD/NAD-bd_sf"/>
</dbReference>
<organism evidence="3 4">
    <name type="scientific">Ferrovibrio terrae</name>
    <dbReference type="NCBI Taxonomy" id="2594003"/>
    <lineage>
        <taxon>Bacteria</taxon>
        <taxon>Pseudomonadati</taxon>
        <taxon>Pseudomonadota</taxon>
        <taxon>Alphaproteobacteria</taxon>
        <taxon>Rhodospirillales</taxon>
        <taxon>Rhodospirillaceae</taxon>
        <taxon>Ferrovibrio</taxon>
    </lineage>
</organism>
<dbReference type="SUPFAM" id="SSF51905">
    <property type="entry name" value="FAD/NAD(P)-binding domain"/>
    <property type="match status" value="1"/>
</dbReference>
<protein>
    <submittedName>
        <fullName evidence="3">FAD-dependent oxidoreductase</fullName>
    </submittedName>
</protein>
<feature type="domain" description="FAD-binding" evidence="2">
    <location>
        <begin position="10"/>
        <end position="355"/>
    </location>
</feature>
<dbReference type="RefSeq" id="WP_144067977.1">
    <property type="nucleotide sequence ID" value="NZ_CP041636.1"/>
</dbReference>